<keyword evidence="2" id="KW-0732">Signal</keyword>
<dbReference type="SUPFAM" id="SSF53955">
    <property type="entry name" value="Lysozyme-like"/>
    <property type="match status" value="1"/>
</dbReference>
<reference evidence="4 5" key="1">
    <citation type="journal article" date="2023" name="Int. J. Syst. Evol. Microbiol.">
        <title>Lactiplantibacillus brownii sp. nov., a novel psychrotolerant species isolated from sauerkraut.</title>
        <authorList>
            <person name="Heng Y.C."/>
            <person name="Silvaraju S."/>
            <person name="Lee J.K.Y."/>
            <person name="Kittelmann S."/>
        </authorList>
    </citation>
    <scope>NUCLEOTIDE SEQUENCE [LARGE SCALE GENOMIC DNA]</scope>
    <source>
        <strain evidence="4 5">WILCCON 0030</strain>
    </source>
</reference>
<dbReference type="InterPro" id="IPR018392">
    <property type="entry name" value="LysM"/>
</dbReference>
<dbReference type="InterPro" id="IPR036779">
    <property type="entry name" value="LysM_dom_sf"/>
</dbReference>
<protein>
    <submittedName>
        <fullName evidence="4">LysM peptidoglycan-binding domain-containing protein</fullName>
    </submittedName>
</protein>
<dbReference type="InterPro" id="IPR023346">
    <property type="entry name" value="Lysozyme-like_dom_sf"/>
</dbReference>
<dbReference type="Gene3D" id="3.10.350.10">
    <property type="entry name" value="LysM domain"/>
    <property type="match status" value="1"/>
</dbReference>
<feature type="compositionally biased region" description="Low complexity" evidence="1">
    <location>
        <begin position="79"/>
        <end position="125"/>
    </location>
</feature>
<feature type="domain" description="LysM" evidence="3">
    <location>
        <begin position="30"/>
        <end position="73"/>
    </location>
</feature>
<dbReference type="Pfam" id="PF01476">
    <property type="entry name" value="LysM"/>
    <property type="match status" value="1"/>
</dbReference>
<feature type="region of interest" description="Disordered" evidence="1">
    <location>
        <begin position="75"/>
        <end position="129"/>
    </location>
</feature>
<feature type="chain" id="PRO_5046510255" evidence="2">
    <location>
        <begin position="29"/>
        <end position="209"/>
    </location>
</feature>
<comment type="caution">
    <text evidence="4">The sequence shown here is derived from an EMBL/GenBank/DDBJ whole genome shotgun (WGS) entry which is preliminary data.</text>
</comment>
<evidence type="ECO:0000256" key="2">
    <source>
        <dbReference type="SAM" id="SignalP"/>
    </source>
</evidence>
<dbReference type="SMART" id="SM00257">
    <property type="entry name" value="LysM"/>
    <property type="match status" value="1"/>
</dbReference>
<gene>
    <name evidence="4" type="ORF">RA086_01905</name>
</gene>
<dbReference type="EMBL" id="JAVCWF010000001">
    <property type="protein sequence ID" value="MDQ7936408.1"/>
    <property type="molecule type" value="Genomic_DNA"/>
</dbReference>
<accession>A0ABU1A7J4</accession>
<evidence type="ECO:0000259" key="3">
    <source>
        <dbReference type="PROSITE" id="PS51782"/>
    </source>
</evidence>
<dbReference type="SUPFAM" id="SSF54106">
    <property type="entry name" value="LysM domain"/>
    <property type="match status" value="1"/>
</dbReference>
<organism evidence="4 5">
    <name type="scientific">Lactiplantibacillus brownii</name>
    <dbReference type="NCBI Taxonomy" id="3069269"/>
    <lineage>
        <taxon>Bacteria</taxon>
        <taxon>Bacillati</taxon>
        <taxon>Bacillota</taxon>
        <taxon>Bacilli</taxon>
        <taxon>Lactobacillales</taxon>
        <taxon>Lactobacillaceae</taxon>
        <taxon>Lactiplantibacillus</taxon>
    </lineage>
</organism>
<evidence type="ECO:0000313" key="5">
    <source>
        <dbReference type="Proteomes" id="UP001227831"/>
    </source>
</evidence>
<proteinExistence type="predicted"/>
<feature type="signal peptide" evidence="2">
    <location>
        <begin position="1"/>
        <end position="28"/>
    </location>
</feature>
<name>A0ABU1A7J4_9LACO</name>
<dbReference type="CDD" id="cd00118">
    <property type="entry name" value="LysM"/>
    <property type="match status" value="1"/>
</dbReference>
<sequence>MKKFMSTIITTSAATMGLLLAGAVTANADSTYTVKAGDCVWAIAQQYHSSINTIESANHIQGHLILPGQQLAIPGANDTTSTSTPAATTSTPVAQTQTTTSQAAASTPAAQPATSQATQSAPTTAGSSYTGSNLQSYVLGQMSARTGVSAATWNHIITRESNWQPSVRNSSSGAYGLFQNMHINGGSVEEQVNAAVNLYRVQGMQAWAL</sequence>
<evidence type="ECO:0000313" key="4">
    <source>
        <dbReference type="EMBL" id="MDQ7936408.1"/>
    </source>
</evidence>
<dbReference type="RefSeq" id="WP_308702241.1">
    <property type="nucleotide sequence ID" value="NZ_AP027463.1"/>
</dbReference>
<evidence type="ECO:0000256" key="1">
    <source>
        <dbReference type="SAM" id="MobiDB-lite"/>
    </source>
</evidence>
<dbReference type="Gene3D" id="1.10.530.10">
    <property type="match status" value="1"/>
</dbReference>
<dbReference type="Proteomes" id="UP001227831">
    <property type="component" value="Unassembled WGS sequence"/>
</dbReference>
<keyword evidence="5" id="KW-1185">Reference proteome</keyword>
<dbReference type="PROSITE" id="PS51782">
    <property type="entry name" value="LYSM"/>
    <property type="match status" value="1"/>
</dbReference>